<accession>A0ACB9DIW4</accession>
<evidence type="ECO:0000313" key="1">
    <source>
        <dbReference type="EMBL" id="KAI3746431.1"/>
    </source>
</evidence>
<dbReference type="Proteomes" id="UP001055879">
    <property type="component" value="Linkage Group LG03"/>
</dbReference>
<gene>
    <name evidence="1" type="ORF">L6452_08864</name>
</gene>
<evidence type="ECO:0000313" key="2">
    <source>
        <dbReference type="Proteomes" id="UP001055879"/>
    </source>
</evidence>
<reference evidence="1 2" key="2">
    <citation type="journal article" date="2022" name="Mol. Ecol. Resour.">
        <title>The genomes of chicory, endive, great burdock and yacon provide insights into Asteraceae paleo-polyploidization history and plant inulin production.</title>
        <authorList>
            <person name="Fan W."/>
            <person name="Wang S."/>
            <person name="Wang H."/>
            <person name="Wang A."/>
            <person name="Jiang F."/>
            <person name="Liu H."/>
            <person name="Zhao H."/>
            <person name="Xu D."/>
            <person name="Zhang Y."/>
        </authorList>
    </citation>
    <scope>NUCLEOTIDE SEQUENCE [LARGE SCALE GENOMIC DNA]</scope>
    <source>
        <strain evidence="2">cv. Niubang</strain>
    </source>
</reference>
<keyword evidence="2" id="KW-1185">Reference proteome</keyword>
<protein>
    <submittedName>
        <fullName evidence="1">Uncharacterized protein</fullName>
    </submittedName>
</protein>
<sequence>MKHRSKFFDIYCRFRAYVKTQHNFVIKCFRCDLGGEYTSNKFCELLALDGTIYQTSCTYTPKQNGVAERKHKHILETARSLLLSSSVPNQFWGEAVLIAFNLINKIPSSITSAMTSTHWTTVVHILRYLRGTMFQSLLLSSTSSLELRAYSNAIYVRNPTDRRSVTAEYRAMASTSKEIIWLLWLLADMGVFLPHPTSMYCDNRSAIQIAHNSVFHERTKHIEVDCHFTHHHLKRGTLSLPLVSSTLQLADFFTKSHSISRFRFLVSKLSMLLAPAS</sequence>
<organism evidence="1 2">
    <name type="scientific">Arctium lappa</name>
    <name type="common">Greater burdock</name>
    <name type="synonym">Lappa major</name>
    <dbReference type="NCBI Taxonomy" id="4217"/>
    <lineage>
        <taxon>Eukaryota</taxon>
        <taxon>Viridiplantae</taxon>
        <taxon>Streptophyta</taxon>
        <taxon>Embryophyta</taxon>
        <taxon>Tracheophyta</taxon>
        <taxon>Spermatophyta</taxon>
        <taxon>Magnoliopsida</taxon>
        <taxon>eudicotyledons</taxon>
        <taxon>Gunneridae</taxon>
        <taxon>Pentapetalae</taxon>
        <taxon>asterids</taxon>
        <taxon>campanulids</taxon>
        <taxon>Asterales</taxon>
        <taxon>Asteraceae</taxon>
        <taxon>Carduoideae</taxon>
        <taxon>Cardueae</taxon>
        <taxon>Arctiinae</taxon>
        <taxon>Arctium</taxon>
    </lineage>
</organism>
<dbReference type="EMBL" id="CM042049">
    <property type="protein sequence ID" value="KAI3746431.1"/>
    <property type="molecule type" value="Genomic_DNA"/>
</dbReference>
<name>A0ACB9DIW4_ARCLA</name>
<reference evidence="2" key="1">
    <citation type="journal article" date="2022" name="Mol. Ecol. Resour.">
        <title>The genomes of chicory, endive, great burdock and yacon provide insights into Asteraceae palaeo-polyploidization history and plant inulin production.</title>
        <authorList>
            <person name="Fan W."/>
            <person name="Wang S."/>
            <person name="Wang H."/>
            <person name="Wang A."/>
            <person name="Jiang F."/>
            <person name="Liu H."/>
            <person name="Zhao H."/>
            <person name="Xu D."/>
            <person name="Zhang Y."/>
        </authorList>
    </citation>
    <scope>NUCLEOTIDE SEQUENCE [LARGE SCALE GENOMIC DNA]</scope>
    <source>
        <strain evidence="2">cv. Niubang</strain>
    </source>
</reference>
<comment type="caution">
    <text evidence="1">The sequence shown here is derived from an EMBL/GenBank/DDBJ whole genome shotgun (WGS) entry which is preliminary data.</text>
</comment>
<proteinExistence type="predicted"/>